<dbReference type="InterPro" id="IPR000534">
    <property type="entry name" value="Semialdehyde_DH_NAD-bd"/>
</dbReference>
<evidence type="ECO:0000256" key="1">
    <source>
        <dbReference type="ARBA" id="ARBA00010584"/>
    </source>
</evidence>
<sequence>KIAIVGATGAVGEELLNVLDELDFPVESILPLASAKSAGNQIEFRGKSYTIKELTEDVFRENPVDIAFFSAGGSVSEKYAKF</sequence>
<dbReference type="SUPFAM" id="SSF51735">
    <property type="entry name" value="NAD(P)-binding Rossmann-fold domains"/>
    <property type="match status" value="1"/>
</dbReference>
<reference evidence="3" key="1">
    <citation type="submission" date="2021-12" db="EMBL/GenBank/DDBJ databases">
        <title>Prevalence of phenicol resistance gene fexA in Campylobacter isolated from poultry supply chain.</title>
        <authorList>
            <person name="Tang B."/>
            <person name="Zheng X."/>
            <person name="Lin J."/>
            <person name="Lin R."/>
            <person name="Yang H."/>
            <person name="Shen Z."/>
            <person name="Xia F."/>
        </authorList>
    </citation>
    <scope>NUCLEOTIDE SEQUENCE</scope>
    <source>
        <strain evidence="3">CJHN2011004</strain>
    </source>
</reference>
<proteinExistence type="inferred from homology"/>
<comment type="caution">
    <text evidence="3">The sequence shown here is derived from an EMBL/GenBank/DDBJ whole genome shotgun (WGS) entry which is preliminary data.</text>
</comment>
<dbReference type="Gene3D" id="3.40.50.720">
    <property type="entry name" value="NAD(P)-binding Rossmann-like Domain"/>
    <property type="match status" value="1"/>
</dbReference>
<accession>A0AAW5EL50</accession>
<dbReference type="InterPro" id="IPR036291">
    <property type="entry name" value="NAD(P)-bd_dom_sf"/>
</dbReference>
<protein>
    <submittedName>
        <fullName evidence="3">Aspartate-semialdehyde dehydrogenase</fullName>
    </submittedName>
</protein>
<dbReference type="SMART" id="SM00859">
    <property type="entry name" value="Semialdhyde_dh"/>
    <property type="match status" value="1"/>
</dbReference>
<feature type="non-terminal residue" evidence="3">
    <location>
        <position position="82"/>
    </location>
</feature>
<dbReference type="AlphaFoldDB" id="A0AAW5EL50"/>
<dbReference type="GO" id="GO:0051287">
    <property type="term" value="F:NAD binding"/>
    <property type="evidence" value="ECO:0007669"/>
    <property type="project" value="InterPro"/>
</dbReference>
<evidence type="ECO:0000259" key="2">
    <source>
        <dbReference type="SMART" id="SM00859"/>
    </source>
</evidence>
<name>A0AAW5EL50_CAMJU</name>
<dbReference type="EMBL" id="JAJUOL010001319">
    <property type="protein sequence ID" value="MCH3853828.1"/>
    <property type="molecule type" value="Genomic_DNA"/>
</dbReference>
<gene>
    <name evidence="3" type="ORF">LZC39_17225</name>
</gene>
<evidence type="ECO:0000313" key="3">
    <source>
        <dbReference type="EMBL" id="MCH3853828.1"/>
    </source>
</evidence>
<feature type="domain" description="Semialdehyde dehydrogenase NAD-binding" evidence="2">
    <location>
        <begin position="1"/>
        <end position="82"/>
    </location>
</feature>
<feature type="non-terminal residue" evidence="3">
    <location>
        <position position="1"/>
    </location>
</feature>
<dbReference type="Proteomes" id="UP001199644">
    <property type="component" value="Unassembled WGS sequence"/>
</dbReference>
<dbReference type="PANTHER" id="PTHR46278">
    <property type="entry name" value="DEHYDROGENASE, PUTATIVE-RELATED"/>
    <property type="match status" value="1"/>
</dbReference>
<organism evidence="3 4">
    <name type="scientific">Campylobacter jejuni</name>
    <dbReference type="NCBI Taxonomy" id="197"/>
    <lineage>
        <taxon>Bacteria</taxon>
        <taxon>Pseudomonadati</taxon>
        <taxon>Campylobacterota</taxon>
        <taxon>Epsilonproteobacteria</taxon>
        <taxon>Campylobacterales</taxon>
        <taxon>Campylobacteraceae</taxon>
        <taxon>Campylobacter</taxon>
    </lineage>
</organism>
<dbReference type="Pfam" id="PF01118">
    <property type="entry name" value="Semialdhyde_dh"/>
    <property type="match status" value="1"/>
</dbReference>
<dbReference type="GO" id="GO:0016620">
    <property type="term" value="F:oxidoreductase activity, acting on the aldehyde or oxo group of donors, NAD or NADP as acceptor"/>
    <property type="evidence" value="ECO:0007669"/>
    <property type="project" value="InterPro"/>
</dbReference>
<comment type="similarity">
    <text evidence="1">Belongs to the aspartate-semialdehyde dehydrogenase family.</text>
</comment>
<dbReference type="PANTHER" id="PTHR46278:SF2">
    <property type="entry name" value="ASPARTATE-SEMIALDEHYDE DEHYDROGENASE"/>
    <property type="match status" value="1"/>
</dbReference>
<evidence type="ECO:0000313" key="4">
    <source>
        <dbReference type="Proteomes" id="UP001199644"/>
    </source>
</evidence>